<reference evidence="9 10" key="1">
    <citation type="journal article" date="2016" name="DNA Res.">
        <title>The draft genome of MD-2 pineapple using hybrid error correction of long reads.</title>
        <authorList>
            <person name="Redwan R.M."/>
            <person name="Saidin A."/>
            <person name="Kumar S.V."/>
        </authorList>
    </citation>
    <scope>NUCLEOTIDE SEQUENCE [LARGE SCALE GENOMIC DNA]</scope>
    <source>
        <strain evidence="10">cv. MD2</strain>
        <tissue evidence="9">Leaf</tissue>
    </source>
</reference>
<evidence type="ECO:0000313" key="10">
    <source>
        <dbReference type="Proteomes" id="UP000092600"/>
    </source>
</evidence>
<dbReference type="PANTHER" id="PTHR47955:SF8">
    <property type="entry name" value="CYTOCHROME P450 71D11-LIKE"/>
    <property type="match status" value="1"/>
</dbReference>
<keyword evidence="4 8" id="KW-0560">Oxidoreductase</keyword>
<dbReference type="InterPro" id="IPR036396">
    <property type="entry name" value="Cyt_P450_sf"/>
</dbReference>
<dbReference type="InterPro" id="IPR001128">
    <property type="entry name" value="Cyt_P450"/>
</dbReference>
<proteinExistence type="inferred from homology"/>
<dbReference type="Gene3D" id="1.10.630.10">
    <property type="entry name" value="Cytochrome P450"/>
    <property type="match status" value="1"/>
</dbReference>
<keyword evidence="3 7" id="KW-0479">Metal-binding</keyword>
<dbReference type="InterPro" id="IPR002401">
    <property type="entry name" value="Cyt_P450_E_grp-I"/>
</dbReference>
<dbReference type="Proteomes" id="UP000092600">
    <property type="component" value="Unassembled WGS sequence"/>
</dbReference>
<dbReference type="PROSITE" id="PS00086">
    <property type="entry name" value="CYTOCHROME_P450"/>
    <property type="match status" value="1"/>
</dbReference>
<evidence type="ECO:0000256" key="5">
    <source>
        <dbReference type="ARBA" id="ARBA00023004"/>
    </source>
</evidence>
<feature type="binding site" description="axial binding residue" evidence="7">
    <location>
        <position position="449"/>
    </location>
    <ligand>
        <name>heme</name>
        <dbReference type="ChEBI" id="CHEBI:30413"/>
    </ligand>
    <ligandPart>
        <name>Fe</name>
        <dbReference type="ChEBI" id="CHEBI:18248"/>
    </ligandPart>
</feature>
<dbReference type="PANTHER" id="PTHR47955">
    <property type="entry name" value="CYTOCHROME P450 FAMILY 71 PROTEIN"/>
    <property type="match status" value="1"/>
</dbReference>
<dbReference type="InterPro" id="IPR017972">
    <property type="entry name" value="Cyt_P450_CS"/>
</dbReference>
<evidence type="ECO:0000256" key="3">
    <source>
        <dbReference type="ARBA" id="ARBA00022723"/>
    </source>
</evidence>
<dbReference type="GO" id="GO:0020037">
    <property type="term" value="F:heme binding"/>
    <property type="evidence" value="ECO:0007669"/>
    <property type="project" value="InterPro"/>
</dbReference>
<dbReference type="GO" id="GO:0005506">
    <property type="term" value="F:iron ion binding"/>
    <property type="evidence" value="ECO:0007669"/>
    <property type="project" value="InterPro"/>
</dbReference>
<comment type="similarity">
    <text evidence="1 8">Belongs to the cytochrome P450 family.</text>
</comment>
<name>A0A199VRV7_ANACO</name>
<protein>
    <submittedName>
        <fullName evidence="9">Alpha-humulene 10-hydroxylase</fullName>
    </submittedName>
</protein>
<dbReference type="PRINTS" id="PR00463">
    <property type="entry name" value="EP450I"/>
</dbReference>
<dbReference type="EMBL" id="LSRQ01001038">
    <property type="protein sequence ID" value="OAY79656.1"/>
    <property type="molecule type" value="Genomic_DNA"/>
</dbReference>
<dbReference type="SUPFAM" id="SSF48264">
    <property type="entry name" value="Cytochrome P450"/>
    <property type="match status" value="1"/>
</dbReference>
<evidence type="ECO:0000256" key="1">
    <source>
        <dbReference type="ARBA" id="ARBA00010617"/>
    </source>
</evidence>
<dbReference type="PRINTS" id="PR00385">
    <property type="entry name" value="P450"/>
</dbReference>
<evidence type="ECO:0000256" key="6">
    <source>
        <dbReference type="ARBA" id="ARBA00023033"/>
    </source>
</evidence>
<keyword evidence="2 7" id="KW-0349">Heme</keyword>
<gene>
    <name evidence="9" type="ORF">ACMD2_17895</name>
</gene>
<evidence type="ECO:0000256" key="4">
    <source>
        <dbReference type="ARBA" id="ARBA00023002"/>
    </source>
</evidence>
<sequence>MESLLSPVCLLLFCVGLFFFIRVATEWFAGSKARGGSPPLPPGPRGLPIIGSIHRLAVGGLPHHTLAGLARRHGPLMLLRLGQVDVAVASSREAAEDVLKTHDLNFAFRPMLAVSMLFEHGFGFSPYDSHYKHLRKVAAVELFSIRRVRSFTAVREEQVRNMINNIKTAALSRAPVKLREELMLLSNSIVSVAAVGRRCRHEGKLVKLAKETARLMSGFAIADLFPSLKFVDVLTGMRSKLEGVRRELQEILDKIIRDKEMCKGNGGDEDATKQEEDILDVLLRLKDDNNQEFPITLSNVKVVILELFIAGTETSATIIEWAMSELIRNPKIMEKAQSEIREALKGKPNVEEADLGQLSYLRLVIKEAFRLHPPGSLLLPRVAKETCQVIGYTIPAGTRMLINAWALGRDPQYWAEAERFKPERFEDSSVDLKGMNFEFLPFGSGRRMCPGMAFGLANVELALAQLLFHLDWSLPGGMKPQDLDMTEAFGAATSRKSELVLLATPHFPANIC</sequence>
<dbReference type="Pfam" id="PF00067">
    <property type="entry name" value="p450"/>
    <property type="match status" value="1"/>
</dbReference>
<organism evidence="9 10">
    <name type="scientific">Ananas comosus</name>
    <name type="common">Pineapple</name>
    <name type="synonym">Ananas ananas</name>
    <dbReference type="NCBI Taxonomy" id="4615"/>
    <lineage>
        <taxon>Eukaryota</taxon>
        <taxon>Viridiplantae</taxon>
        <taxon>Streptophyta</taxon>
        <taxon>Embryophyta</taxon>
        <taxon>Tracheophyta</taxon>
        <taxon>Spermatophyta</taxon>
        <taxon>Magnoliopsida</taxon>
        <taxon>Liliopsida</taxon>
        <taxon>Poales</taxon>
        <taxon>Bromeliaceae</taxon>
        <taxon>Bromelioideae</taxon>
        <taxon>Ananas</taxon>
    </lineage>
</organism>
<dbReference type="AlphaFoldDB" id="A0A199VRV7"/>
<evidence type="ECO:0000256" key="7">
    <source>
        <dbReference type="PIRSR" id="PIRSR602401-1"/>
    </source>
</evidence>
<keyword evidence="5 7" id="KW-0408">Iron</keyword>
<keyword evidence="6 8" id="KW-0503">Monooxygenase</keyword>
<evidence type="ECO:0000256" key="8">
    <source>
        <dbReference type="RuleBase" id="RU000461"/>
    </source>
</evidence>
<evidence type="ECO:0000256" key="2">
    <source>
        <dbReference type="ARBA" id="ARBA00022617"/>
    </source>
</evidence>
<comment type="caution">
    <text evidence="9">The sequence shown here is derived from an EMBL/GenBank/DDBJ whole genome shotgun (WGS) entry which is preliminary data.</text>
</comment>
<evidence type="ECO:0000313" key="9">
    <source>
        <dbReference type="EMBL" id="OAY79656.1"/>
    </source>
</evidence>
<dbReference type="GO" id="GO:0016705">
    <property type="term" value="F:oxidoreductase activity, acting on paired donors, with incorporation or reduction of molecular oxygen"/>
    <property type="evidence" value="ECO:0007669"/>
    <property type="project" value="InterPro"/>
</dbReference>
<dbReference type="STRING" id="4615.A0A199VRV7"/>
<dbReference type="GO" id="GO:0004497">
    <property type="term" value="F:monooxygenase activity"/>
    <property type="evidence" value="ECO:0007669"/>
    <property type="project" value="UniProtKB-KW"/>
</dbReference>
<accession>A0A199VRV7</accession>
<dbReference type="FunFam" id="1.10.630.10:FF:000043">
    <property type="entry name" value="Cytochrome P450 99A2"/>
    <property type="match status" value="1"/>
</dbReference>
<dbReference type="CDD" id="cd11072">
    <property type="entry name" value="CYP71-like"/>
    <property type="match status" value="1"/>
</dbReference>
<comment type="cofactor">
    <cofactor evidence="7">
        <name>heme</name>
        <dbReference type="ChEBI" id="CHEBI:30413"/>
    </cofactor>
</comment>